<feature type="transmembrane region" description="Helical" evidence="9">
    <location>
        <begin position="46"/>
        <end position="66"/>
    </location>
</feature>
<evidence type="ECO:0000256" key="1">
    <source>
        <dbReference type="ARBA" id="ARBA00004651"/>
    </source>
</evidence>
<evidence type="ECO:0000256" key="2">
    <source>
        <dbReference type="ARBA" id="ARBA00022448"/>
    </source>
</evidence>
<protein>
    <recommendedName>
        <fullName evidence="10">Protein export membrane protein SecD/SecF C-terminal domain-containing protein</fullName>
    </recommendedName>
</protein>
<dbReference type="Gene3D" id="1.20.1640.10">
    <property type="entry name" value="Multidrug efflux transporter AcrB transmembrane domain"/>
    <property type="match status" value="1"/>
</dbReference>
<evidence type="ECO:0000259" key="10">
    <source>
        <dbReference type="Pfam" id="PF02355"/>
    </source>
</evidence>
<dbReference type="InterPro" id="IPR048634">
    <property type="entry name" value="SecD_SecF_C"/>
</dbReference>
<dbReference type="SUPFAM" id="SSF82866">
    <property type="entry name" value="Multidrug efflux transporter AcrB transmembrane domain"/>
    <property type="match status" value="1"/>
</dbReference>
<dbReference type="Pfam" id="PF02355">
    <property type="entry name" value="SecD_SecF_C"/>
    <property type="match status" value="1"/>
</dbReference>
<name>X1NRV4_9ZZZZ</name>
<comment type="caution">
    <text evidence="11">The sequence shown here is derived from an EMBL/GenBank/DDBJ whole genome shotgun (WGS) entry which is preliminary data.</text>
</comment>
<evidence type="ECO:0000256" key="6">
    <source>
        <dbReference type="ARBA" id="ARBA00022989"/>
    </source>
</evidence>
<evidence type="ECO:0000256" key="5">
    <source>
        <dbReference type="ARBA" id="ARBA00022927"/>
    </source>
</evidence>
<dbReference type="InterPro" id="IPR022813">
    <property type="entry name" value="SecD/SecF_arch_bac"/>
</dbReference>
<keyword evidence="7" id="KW-0811">Translocation</keyword>
<dbReference type="EMBL" id="BARV01013324">
    <property type="protein sequence ID" value="GAI21394.1"/>
    <property type="molecule type" value="Genomic_DNA"/>
</dbReference>
<keyword evidence="4 9" id="KW-0812">Transmembrane</keyword>
<feature type="non-terminal residue" evidence="11">
    <location>
        <position position="1"/>
    </location>
</feature>
<keyword evidence="3" id="KW-1003">Cell membrane</keyword>
<dbReference type="PANTHER" id="PTHR30081">
    <property type="entry name" value="PROTEIN-EXPORT MEMBRANE PROTEIN SEC"/>
    <property type="match status" value="1"/>
</dbReference>
<evidence type="ECO:0000256" key="9">
    <source>
        <dbReference type="SAM" id="Phobius"/>
    </source>
</evidence>
<feature type="domain" description="Protein export membrane protein SecD/SecF C-terminal" evidence="10">
    <location>
        <begin position="22"/>
        <end position="69"/>
    </location>
</feature>
<keyword evidence="2" id="KW-0813">Transport</keyword>
<comment type="subcellular location">
    <subcellularLocation>
        <location evidence="1">Cell membrane</location>
        <topology evidence="1">Multi-pass membrane protein</topology>
    </subcellularLocation>
</comment>
<gene>
    <name evidence="11" type="ORF">S06H3_24136</name>
</gene>
<proteinExistence type="predicted"/>
<sequence>KSFAIALEEGFRRSWPSIRDGNLTTLIVALILFGLGTSFIKGFALTLSIGILLSMFSAIFITRNLLRLFAGTRLENIKWLWK</sequence>
<dbReference type="AlphaFoldDB" id="X1NRV4"/>
<keyword evidence="8 9" id="KW-0472">Membrane</keyword>
<accession>X1NRV4</accession>
<dbReference type="GO" id="GO:0015031">
    <property type="term" value="P:protein transport"/>
    <property type="evidence" value="ECO:0007669"/>
    <property type="project" value="UniProtKB-KW"/>
</dbReference>
<keyword evidence="6 9" id="KW-1133">Transmembrane helix</keyword>
<evidence type="ECO:0000256" key="3">
    <source>
        <dbReference type="ARBA" id="ARBA00022475"/>
    </source>
</evidence>
<dbReference type="GO" id="GO:0005886">
    <property type="term" value="C:plasma membrane"/>
    <property type="evidence" value="ECO:0007669"/>
    <property type="project" value="UniProtKB-SubCell"/>
</dbReference>
<organism evidence="11">
    <name type="scientific">marine sediment metagenome</name>
    <dbReference type="NCBI Taxonomy" id="412755"/>
    <lineage>
        <taxon>unclassified sequences</taxon>
        <taxon>metagenomes</taxon>
        <taxon>ecological metagenomes</taxon>
    </lineage>
</organism>
<feature type="transmembrane region" description="Helical" evidence="9">
    <location>
        <begin position="21"/>
        <end position="40"/>
    </location>
</feature>
<reference evidence="11" key="1">
    <citation type="journal article" date="2014" name="Front. Microbiol.">
        <title>High frequency of phylogenetically diverse reductive dehalogenase-homologous genes in deep subseafloor sedimentary metagenomes.</title>
        <authorList>
            <person name="Kawai M."/>
            <person name="Futagami T."/>
            <person name="Toyoda A."/>
            <person name="Takaki Y."/>
            <person name="Nishi S."/>
            <person name="Hori S."/>
            <person name="Arai W."/>
            <person name="Tsubouchi T."/>
            <person name="Morono Y."/>
            <person name="Uchiyama I."/>
            <person name="Ito T."/>
            <person name="Fujiyama A."/>
            <person name="Inagaki F."/>
            <person name="Takami H."/>
        </authorList>
    </citation>
    <scope>NUCLEOTIDE SEQUENCE</scope>
    <source>
        <strain evidence="11">Expedition CK06-06</strain>
    </source>
</reference>
<keyword evidence="5" id="KW-0653">Protein transport</keyword>
<evidence type="ECO:0000256" key="8">
    <source>
        <dbReference type="ARBA" id="ARBA00023136"/>
    </source>
</evidence>
<dbReference type="PANTHER" id="PTHR30081:SF1">
    <property type="entry name" value="PROTEIN TRANSLOCASE SUBUNIT SECD"/>
    <property type="match status" value="1"/>
</dbReference>
<evidence type="ECO:0000256" key="7">
    <source>
        <dbReference type="ARBA" id="ARBA00023010"/>
    </source>
</evidence>
<evidence type="ECO:0000313" key="11">
    <source>
        <dbReference type="EMBL" id="GAI21394.1"/>
    </source>
</evidence>
<evidence type="ECO:0000256" key="4">
    <source>
        <dbReference type="ARBA" id="ARBA00022692"/>
    </source>
</evidence>